<evidence type="ECO:0000256" key="3">
    <source>
        <dbReference type="ARBA" id="ARBA00022723"/>
    </source>
</evidence>
<comment type="cofactor">
    <cofactor evidence="9">
        <name>Mg(2+)</name>
        <dbReference type="ChEBI" id="CHEBI:18420"/>
    </cofactor>
    <text evidence="9">Binds 1 Mg(2+) ion per subunit.</text>
</comment>
<dbReference type="OrthoDB" id="9810880at2"/>
<dbReference type="PANTHER" id="PTHR20857">
    <property type="entry name" value="THIAMINE-PHOSPHATE PYROPHOSPHORYLASE"/>
    <property type="match status" value="1"/>
</dbReference>
<accession>A0A371BC12</accession>
<dbReference type="HAMAP" id="MF_00097">
    <property type="entry name" value="TMP_synthase"/>
    <property type="match status" value="1"/>
</dbReference>
<comment type="similarity">
    <text evidence="9 10">Belongs to the thiamine-phosphate synthase family.</text>
</comment>
<dbReference type="Proteomes" id="UP000263993">
    <property type="component" value="Unassembled WGS sequence"/>
</dbReference>
<dbReference type="GO" id="GO:0000287">
    <property type="term" value="F:magnesium ion binding"/>
    <property type="evidence" value="ECO:0007669"/>
    <property type="project" value="UniProtKB-UniRule"/>
</dbReference>
<keyword evidence="5 9" id="KW-0784">Thiamine biosynthesis</keyword>
<dbReference type="EMBL" id="QRGO01000001">
    <property type="protein sequence ID" value="RDV05126.1"/>
    <property type="molecule type" value="Genomic_DNA"/>
</dbReference>
<dbReference type="GO" id="GO:0005737">
    <property type="term" value="C:cytoplasm"/>
    <property type="evidence" value="ECO:0007669"/>
    <property type="project" value="TreeGrafter"/>
</dbReference>
<evidence type="ECO:0000313" key="14">
    <source>
        <dbReference type="Proteomes" id="UP000263993"/>
    </source>
</evidence>
<comment type="pathway">
    <text evidence="1 9 11">Cofactor biosynthesis; thiamine diphosphate biosynthesis; thiamine phosphate from 4-amino-2-methyl-5-diphosphomethylpyrimidine and 4-methyl-5-(2-phosphoethyl)-thiazole: step 1/1.</text>
</comment>
<comment type="catalytic activity">
    <reaction evidence="6 9 10">
        <text>4-methyl-5-(2-phosphooxyethyl)-thiazole + 4-amino-2-methyl-5-(diphosphooxymethyl)pyrimidine + H(+) = thiamine phosphate + diphosphate</text>
        <dbReference type="Rhea" id="RHEA:22328"/>
        <dbReference type="ChEBI" id="CHEBI:15378"/>
        <dbReference type="ChEBI" id="CHEBI:33019"/>
        <dbReference type="ChEBI" id="CHEBI:37575"/>
        <dbReference type="ChEBI" id="CHEBI:57841"/>
        <dbReference type="ChEBI" id="CHEBI:58296"/>
        <dbReference type="EC" id="2.5.1.3"/>
    </reaction>
</comment>
<reference evidence="14" key="1">
    <citation type="submission" date="2018-08" db="EMBL/GenBank/DDBJ databases">
        <authorList>
            <person name="Kim S.-J."/>
            <person name="Jung G.-Y."/>
        </authorList>
    </citation>
    <scope>NUCLEOTIDE SEQUENCE [LARGE SCALE GENOMIC DNA]</scope>
    <source>
        <strain evidence="14">GY_H</strain>
    </source>
</reference>
<evidence type="ECO:0000256" key="7">
    <source>
        <dbReference type="ARBA" id="ARBA00047851"/>
    </source>
</evidence>
<keyword evidence="2 9" id="KW-0808">Transferase</keyword>
<keyword evidence="4 9" id="KW-0460">Magnesium</keyword>
<evidence type="ECO:0000256" key="11">
    <source>
        <dbReference type="RuleBase" id="RU004253"/>
    </source>
</evidence>
<feature type="binding site" evidence="9">
    <location>
        <position position="136"/>
    </location>
    <ligand>
        <name>4-amino-2-methyl-5-(diphosphooxymethyl)pyrimidine</name>
        <dbReference type="ChEBI" id="CHEBI:57841"/>
    </ligand>
</feature>
<comment type="caution">
    <text evidence="13">The sequence shown here is derived from an EMBL/GenBank/DDBJ whole genome shotgun (WGS) entry which is preliminary data.</text>
</comment>
<dbReference type="AlphaFoldDB" id="A0A371BC12"/>
<evidence type="ECO:0000256" key="6">
    <source>
        <dbReference type="ARBA" id="ARBA00047334"/>
    </source>
</evidence>
<gene>
    <name evidence="9 13" type="primary">thiE</name>
    <name evidence="13" type="ORF">DXH78_11465</name>
</gene>
<feature type="binding site" evidence="9">
    <location>
        <begin position="36"/>
        <end position="40"/>
    </location>
    <ligand>
        <name>4-amino-2-methyl-5-(diphosphooxymethyl)pyrimidine</name>
        <dbReference type="ChEBI" id="CHEBI:57841"/>
    </ligand>
</feature>
<comment type="catalytic activity">
    <reaction evidence="7 9 10">
        <text>2-(2-carboxy-4-methylthiazol-5-yl)ethyl phosphate + 4-amino-2-methyl-5-(diphosphooxymethyl)pyrimidine + 2 H(+) = thiamine phosphate + CO2 + diphosphate</text>
        <dbReference type="Rhea" id="RHEA:47848"/>
        <dbReference type="ChEBI" id="CHEBI:15378"/>
        <dbReference type="ChEBI" id="CHEBI:16526"/>
        <dbReference type="ChEBI" id="CHEBI:33019"/>
        <dbReference type="ChEBI" id="CHEBI:37575"/>
        <dbReference type="ChEBI" id="CHEBI:57841"/>
        <dbReference type="ChEBI" id="CHEBI:62890"/>
        <dbReference type="EC" id="2.5.1.3"/>
    </reaction>
</comment>
<dbReference type="InterPro" id="IPR036206">
    <property type="entry name" value="ThiamineP_synth_sf"/>
</dbReference>
<feature type="binding site" evidence="9">
    <location>
        <begin position="189"/>
        <end position="190"/>
    </location>
    <ligand>
        <name>2-[(2R,5Z)-2-carboxy-4-methylthiazol-5(2H)-ylidene]ethyl phosphate</name>
        <dbReference type="ChEBI" id="CHEBI:62899"/>
    </ligand>
</feature>
<dbReference type="Pfam" id="PF02581">
    <property type="entry name" value="TMP-TENI"/>
    <property type="match status" value="1"/>
</dbReference>
<feature type="binding site" evidence="9">
    <location>
        <position position="169"/>
    </location>
    <ligand>
        <name>2-[(2R,5Z)-2-carboxy-4-methylthiazol-5(2H)-ylidene]ethyl phosphate</name>
        <dbReference type="ChEBI" id="CHEBI:62899"/>
    </ligand>
</feature>
<dbReference type="InterPro" id="IPR034291">
    <property type="entry name" value="TMP_synthase"/>
</dbReference>
<evidence type="ECO:0000256" key="10">
    <source>
        <dbReference type="RuleBase" id="RU003826"/>
    </source>
</evidence>
<comment type="function">
    <text evidence="9">Condenses 4-methyl-5-(beta-hydroxyethyl)thiazole monophosphate (THZ-P) and 2-methyl-4-amino-5-hydroxymethyl pyrimidine pyrophosphate (HMP-PP) to form thiamine monophosphate (TMP).</text>
</comment>
<dbReference type="Gene3D" id="3.20.20.70">
    <property type="entry name" value="Aldolase class I"/>
    <property type="match status" value="1"/>
</dbReference>
<evidence type="ECO:0000256" key="2">
    <source>
        <dbReference type="ARBA" id="ARBA00022679"/>
    </source>
</evidence>
<feature type="binding site" evidence="9">
    <location>
        <position position="107"/>
    </location>
    <ligand>
        <name>4-amino-2-methyl-5-(diphosphooxymethyl)pyrimidine</name>
        <dbReference type="ChEBI" id="CHEBI:57841"/>
    </ligand>
</feature>
<evidence type="ECO:0000256" key="5">
    <source>
        <dbReference type="ARBA" id="ARBA00022977"/>
    </source>
</evidence>
<dbReference type="GO" id="GO:0009228">
    <property type="term" value="P:thiamine biosynthetic process"/>
    <property type="evidence" value="ECO:0007669"/>
    <property type="project" value="UniProtKB-KW"/>
</dbReference>
<feature type="domain" description="Thiamine phosphate synthase/TenI" evidence="12">
    <location>
        <begin position="7"/>
        <end position="192"/>
    </location>
</feature>
<evidence type="ECO:0000256" key="8">
    <source>
        <dbReference type="ARBA" id="ARBA00047883"/>
    </source>
</evidence>
<feature type="binding site" evidence="9">
    <location>
        <position position="88"/>
    </location>
    <ligand>
        <name>Mg(2+)</name>
        <dbReference type="ChEBI" id="CHEBI:18420"/>
    </ligand>
</feature>
<dbReference type="SUPFAM" id="SSF51391">
    <property type="entry name" value="Thiamin phosphate synthase"/>
    <property type="match status" value="1"/>
</dbReference>
<dbReference type="NCBIfam" id="TIGR00693">
    <property type="entry name" value="thiE"/>
    <property type="match status" value="1"/>
</dbReference>
<keyword evidence="3 9" id="KW-0479">Metal-binding</keyword>
<dbReference type="UniPathway" id="UPA00060">
    <property type="reaction ID" value="UER00141"/>
</dbReference>
<feature type="binding site" evidence="9">
    <location>
        <position position="69"/>
    </location>
    <ligand>
        <name>Mg(2+)</name>
        <dbReference type="ChEBI" id="CHEBI:18420"/>
    </ligand>
</feature>
<dbReference type="EC" id="2.5.1.3" evidence="9"/>
<comment type="catalytic activity">
    <reaction evidence="8 9 10">
        <text>2-[(2R,5Z)-2-carboxy-4-methylthiazol-5(2H)-ylidene]ethyl phosphate + 4-amino-2-methyl-5-(diphosphooxymethyl)pyrimidine + 2 H(+) = thiamine phosphate + CO2 + diphosphate</text>
        <dbReference type="Rhea" id="RHEA:47844"/>
        <dbReference type="ChEBI" id="CHEBI:15378"/>
        <dbReference type="ChEBI" id="CHEBI:16526"/>
        <dbReference type="ChEBI" id="CHEBI:33019"/>
        <dbReference type="ChEBI" id="CHEBI:37575"/>
        <dbReference type="ChEBI" id="CHEBI:57841"/>
        <dbReference type="ChEBI" id="CHEBI:62899"/>
        <dbReference type="EC" id="2.5.1.3"/>
    </reaction>
</comment>
<sequence>MTLDLSLYALVDPAVAGGRSLPGLAALIADSATLVQLRDKHGSTRVMIEEARDVMAVLRPRGVPLLINDRIDVALASGAHGVHIGWDDMDAVDARRLLGKDAIIGLSIKTAEQAAAAPLDLLNYVAIGGVYATTSKDNASTPIGTDGLRDLGAVIRARKPGYPICAIAGITADNAGEVIAAGADGVAVISALSLALDPADAARRLRAAVDGALAGRSGA</sequence>
<dbReference type="CDD" id="cd00564">
    <property type="entry name" value="TMP_TenI"/>
    <property type="match status" value="1"/>
</dbReference>
<evidence type="ECO:0000313" key="13">
    <source>
        <dbReference type="EMBL" id="RDV05126.1"/>
    </source>
</evidence>
<dbReference type="GO" id="GO:0009229">
    <property type="term" value="P:thiamine diphosphate biosynthetic process"/>
    <property type="evidence" value="ECO:0007669"/>
    <property type="project" value="UniProtKB-UniRule"/>
</dbReference>
<dbReference type="RefSeq" id="WP_115517153.1">
    <property type="nucleotide sequence ID" value="NZ_QRGO01000001.1"/>
</dbReference>
<dbReference type="InterPro" id="IPR013785">
    <property type="entry name" value="Aldolase_TIM"/>
</dbReference>
<evidence type="ECO:0000256" key="1">
    <source>
        <dbReference type="ARBA" id="ARBA00005165"/>
    </source>
</evidence>
<keyword evidence="14" id="KW-1185">Reference proteome</keyword>
<proteinExistence type="inferred from homology"/>
<dbReference type="InterPro" id="IPR022998">
    <property type="entry name" value="ThiamineP_synth_TenI"/>
</dbReference>
<protein>
    <recommendedName>
        <fullName evidence="9">Thiamine-phosphate synthase</fullName>
        <shortName evidence="9">TP synthase</shortName>
        <shortName evidence="9">TPS</shortName>
        <ecNumber evidence="9">2.5.1.3</ecNumber>
    </recommendedName>
    <alternativeName>
        <fullName evidence="9">Thiamine-phosphate pyrophosphorylase</fullName>
        <shortName evidence="9">TMP pyrophosphorylase</shortName>
        <shortName evidence="9">TMP-PPase</shortName>
    </alternativeName>
</protein>
<feature type="binding site" evidence="9">
    <location>
        <begin position="133"/>
        <end position="135"/>
    </location>
    <ligand>
        <name>2-[(2R,5Z)-2-carboxy-4-methylthiazol-5(2H)-ylidene]ethyl phosphate</name>
        <dbReference type="ChEBI" id="CHEBI:62899"/>
    </ligand>
</feature>
<dbReference type="PANTHER" id="PTHR20857:SF15">
    <property type="entry name" value="THIAMINE-PHOSPHATE SYNTHASE"/>
    <property type="match status" value="1"/>
</dbReference>
<organism evidence="13 14">
    <name type="scientific">Undibacter mobilis</name>
    <dbReference type="NCBI Taxonomy" id="2292256"/>
    <lineage>
        <taxon>Bacteria</taxon>
        <taxon>Pseudomonadati</taxon>
        <taxon>Pseudomonadota</taxon>
        <taxon>Alphaproteobacteria</taxon>
        <taxon>Hyphomicrobiales</taxon>
        <taxon>Nitrobacteraceae</taxon>
        <taxon>Undibacter</taxon>
    </lineage>
</organism>
<dbReference type="GO" id="GO:0004789">
    <property type="term" value="F:thiamine-phosphate diphosphorylase activity"/>
    <property type="evidence" value="ECO:0007669"/>
    <property type="project" value="UniProtKB-UniRule"/>
</dbReference>
<evidence type="ECO:0000256" key="9">
    <source>
        <dbReference type="HAMAP-Rule" id="MF_00097"/>
    </source>
</evidence>
<name>A0A371BC12_9BRAD</name>
<evidence type="ECO:0000259" key="12">
    <source>
        <dbReference type="Pfam" id="PF02581"/>
    </source>
</evidence>
<evidence type="ECO:0000256" key="4">
    <source>
        <dbReference type="ARBA" id="ARBA00022842"/>
    </source>
</evidence>
<feature type="binding site" evidence="9">
    <location>
        <position position="68"/>
    </location>
    <ligand>
        <name>4-amino-2-methyl-5-(diphosphooxymethyl)pyrimidine</name>
        <dbReference type="ChEBI" id="CHEBI:57841"/>
    </ligand>
</feature>